<feature type="compositionally biased region" description="Basic and acidic residues" evidence="1">
    <location>
        <begin position="537"/>
        <end position="547"/>
    </location>
</feature>
<gene>
    <name evidence="4" type="primary">LOC104710243</name>
</gene>
<dbReference type="InterPro" id="IPR036397">
    <property type="entry name" value="RNaseH_sf"/>
</dbReference>
<reference evidence="4" key="2">
    <citation type="submission" date="2025-08" db="UniProtKB">
        <authorList>
            <consortium name="RefSeq"/>
        </authorList>
    </citation>
    <scope>IDENTIFICATION</scope>
    <source>
        <tissue evidence="4">Leaf</tissue>
    </source>
</reference>
<feature type="region of interest" description="Disordered" evidence="1">
    <location>
        <begin position="526"/>
        <end position="569"/>
    </location>
</feature>
<evidence type="ECO:0000256" key="1">
    <source>
        <dbReference type="SAM" id="MobiDB-lite"/>
    </source>
</evidence>
<protein>
    <submittedName>
        <fullName evidence="4">Uncharacterized protein LOC104710243</fullName>
    </submittedName>
</protein>
<name>A0ABM0TEC9_CAMSA</name>
<dbReference type="Gene3D" id="3.30.420.10">
    <property type="entry name" value="Ribonuclease H-like superfamily/Ribonuclease H"/>
    <property type="match status" value="1"/>
</dbReference>
<accession>A0ABM0TEC9</accession>
<dbReference type="Proteomes" id="UP000694864">
    <property type="component" value="Chromosome 1"/>
</dbReference>
<evidence type="ECO:0000259" key="2">
    <source>
        <dbReference type="PROSITE" id="PS50994"/>
    </source>
</evidence>
<feature type="region of interest" description="Disordered" evidence="1">
    <location>
        <begin position="167"/>
        <end position="202"/>
    </location>
</feature>
<reference evidence="3" key="1">
    <citation type="journal article" date="2014" name="Nat. Commun.">
        <title>The emerging biofuel crop Camelina sativa retains a highly undifferentiated hexaploid genome structure.</title>
        <authorList>
            <person name="Kagale S."/>
            <person name="Koh C."/>
            <person name="Nixon J."/>
            <person name="Bollina V."/>
            <person name="Clarke W.E."/>
            <person name="Tuteja R."/>
            <person name="Spillane C."/>
            <person name="Robinson S.J."/>
            <person name="Links M.G."/>
            <person name="Clarke C."/>
            <person name="Higgins E.E."/>
            <person name="Huebert T."/>
            <person name="Sharpe A.G."/>
            <person name="Parkin I.A."/>
        </authorList>
    </citation>
    <scope>NUCLEOTIDE SEQUENCE [LARGE SCALE GENOMIC DNA]</scope>
    <source>
        <strain evidence="3">cv. DH55</strain>
    </source>
</reference>
<proteinExistence type="predicted"/>
<evidence type="ECO:0000313" key="4">
    <source>
        <dbReference type="RefSeq" id="XP_010425119.1"/>
    </source>
</evidence>
<feature type="domain" description="Integrase catalytic" evidence="2">
    <location>
        <begin position="269"/>
        <end position="446"/>
    </location>
</feature>
<organism evidence="3 4">
    <name type="scientific">Camelina sativa</name>
    <name type="common">False flax</name>
    <name type="synonym">Myagrum sativum</name>
    <dbReference type="NCBI Taxonomy" id="90675"/>
    <lineage>
        <taxon>Eukaryota</taxon>
        <taxon>Viridiplantae</taxon>
        <taxon>Streptophyta</taxon>
        <taxon>Embryophyta</taxon>
        <taxon>Tracheophyta</taxon>
        <taxon>Spermatophyta</taxon>
        <taxon>Magnoliopsida</taxon>
        <taxon>eudicotyledons</taxon>
        <taxon>Gunneridae</taxon>
        <taxon>Pentapetalae</taxon>
        <taxon>rosids</taxon>
        <taxon>malvids</taxon>
        <taxon>Brassicales</taxon>
        <taxon>Brassicaceae</taxon>
        <taxon>Camelineae</taxon>
        <taxon>Camelina</taxon>
    </lineage>
</organism>
<dbReference type="PROSITE" id="PS50994">
    <property type="entry name" value="INTEGRASE"/>
    <property type="match status" value="1"/>
</dbReference>
<dbReference type="InterPro" id="IPR039537">
    <property type="entry name" value="Retrotran_Ty1/copia-like"/>
</dbReference>
<dbReference type="InterPro" id="IPR057670">
    <property type="entry name" value="SH3_retrovirus"/>
</dbReference>
<dbReference type="PANTHER" id="PTHR42648:SF31">
    <property type="entry name" value="RNA-DIRECTED DNA POLYMERASE"/>
    <property type="match status" value="1"/>
</dbReference>
<dbReference type="PANTHER" id="PTHR42648">
    <property type="entry name" value="TRANSPOSASE, PUTATIVE-RELATED"/>
    <property type="match status" value="1"/>
</dbReference>
<feature type="compositionally biased region" description="Basic and acidic residues" evidence="1">
    <location>
        <begin position="167"/>
        <end position="176"/>
    </location>
</feature>
<dbReference type="GeneID" id="104710243"/>
<keyword evidence="3" id="KW-1185">Reference proteome</keyword>
<dbReference type="SUPFAM" id="SSF53098">
    <property type="entry name" value="Ribonuclease H-like"/>
    <property type="match status" value="1"/>
</dbReference>
<dbReference type="InterPro" id="IPR001584">
    <property type="entry name" value="Integrase_cat-core"/>
</dbReference>
<evidence type="ECO:0000313" key="3">
    <source>
        <dbReference type="Proteomes" id="UP000694864"/>
    </source>
</evidence>
<dbReference type="RefSeq" id="XP_010425119.1">
    <property type="nucleotide sequence ID" value="XM_010426817.1"/>
</dbReference>
<feature type="compositionally biased region" description="Low complexity" evidence="1">
    <location>
        <begin position="527"/>
        <end position="536"/>
    </location>
</feature>
<sequence>MIVGWICTSIDPRIRSTVSFISEASTLSESLRVRFSVGNEVRKQVLKDEIAFCKQDSQPVLEYYGRLSKLWEELQNYKSSRVYRCEAAPDVEKEREDDQIHQFLFGPDLPRFSHIRSKITDEDPLPSLNLVYSREIREDQNLDVDGQRDNKTRSDCFPDWYYEKKSLPRSTPDTHDSLFGFDNKAVQRGGRSNRGTDRGRGHVHSAQAASSLATSTDQIPQQISVLQAQRPNVSYEQLSEDCSILHDVIDIIPSAVTKPDGTASRATKRGVLPLNSTYKLRDVLYAPDFDCTLISISKLLKQTSSIAVFTDTLCFLQYRFSRTLIGAGEEREGVYYFTGVLAARVHIALIHVIRSDNGTEFMCLTPYFQEHGILHQTSCVDTPQQNGRAERKHRHILNVARACLFQGNLPVKFWGENILIATHLINRTPSSVLNDKTPYEVLFGTRPSYDMLCTLRCLCYAHIRHRDRDNFKSRSRKCVLLGYPYGKKAWRVYDLDSVSSSSPPIALDSPQSPIAIVSPAPTGLDMASATSGTASGDSRHRSLKDGDDPSPSAYIGQVEHGRSVGGSCH</sequence>
<dbReference type="InterPro" id="IPR012337">
    <property type="entry name" value="RNaseH-like_sf"/>
</dbReference>
<dbReference type="Pfam" id="PF25597">
    <property type="entry name" value="SH3_retrovirus"/>
    <property type="match status" value="1"/>
</dbReference>